<sequence length="75" mass="8588">MIMNGRTDAKLQTQRAGKARPKGKGYRMGNKLQVTVLFMPDLVDRLDVVARRFGEARTVVINRAVREFLDRVEAR</sequence>
<dbReference type="Proteomes" id="UP000543554">
    <property type="component" value="Unassembled WGS sequence"/>
</dbReference>
<comment type="caution">
    <text evidence="2">The sequence shown here is derived from an EMBL/GenBank/DDBJ whole genome shotgun (WGS) entry which is preliminary data.</text>
</comment>
<name>A0AA40S0C1_9HYPH</name>
<feature type="region of interest" description="Disordered" evidence="1">
    <location>
        <begin position="1"/>
        <end position="26"/>
    </location>
</feature>
<dbReference type="RefSeq" id="WP_239681529.1">
    <property type="nucleotide sequence ID" value="NZ_BPRF01000012.1"/>
</dbReference>
<proteinExistence type="predicted"/>
<evidence type="ECO:0000256" key="1">
    <source>
        <dbReference type="SAM" id="MobiDB-lite"/>
    </source>
</evidence>
<protein>
    <submittedName>
        <fullName evidence="2">Uncharacterized protein</fullName>
    </submittedName>
</protein>
<reference evidence="2 3" key="1">
    <citation type="submission" date="2020-08" db="EMBL/GenBank/DDBJ databases">
        <title>Genomic Encyclopedia of Type Strains, Phase IV (KMG-IV): sequencing the most valuable type-strain genomes for metagenomic binning, comparative biology and taxonomic classification.</title>
        <authorList>
            <person name="Goeker M."/>
        </authorList>
    </citation>
    <scope>NUCLEOTIDE SEQUENCE [LARGE SCALE GENOMIC DNA]</scope>
    <source>
        <strain evidence="2 3">DSM 11490</strain>
    </source>
</reference>
<dbReference type="AlphaFoldDB" id="A0AA40S0C1"/>
<organism evidence="2 3">
    <name type="scientific">Methylorubrum thiocyanatum</name>
    <dbReference type="NCBI Taxonomy" id="47958"/>
    <lineage>
        <taxon>Bacteria</taxon>
        <taxon>Pseudomonadati</taxon>
        <taxon>Pseudomonadota</taxon>
        <taxon>Alphaproteobacteria</taxon>
        <taxon>Hyphomicrobiales</taxon>
        <taxon>Methylobacteriaceae</taxon>
        <taxon>Methylorubrum</taxon>
    </lineage>
</organism>
<accession>A0AA40S0C1</accession>
<evidence type="ECO:0000313" key="2">
    <source>
        <dbReference type="EMBL" id="MBA8912278.1"/>
    </source>
</evidence>
<dbReference type="EMBL" id="JACJIB010000002">
    <property type="protein sequence ID" value="MBA8912278.1"/>
    <property type="molecule type" value="Genomic_DNA"/>
</dbReference>
<keyword evidence="3" id="KW-1185">Reference proteome</keyword>
<gene>
    <name evidence="2" type="ORF">HNR51_001346</name>
</gene>
<evidence type="ECO:0000313" key="3">
    <source>
        <dbReference type="Proteomes" id="UP000543554"/>
    </source>
</evidence>